<accession>A0A2K2EWE1</accession>
<dbReference type="PIRSF" id="PIRSF000804">
    <property type="entry name" value="DNA_pol_III_b"/>
    <property type="match status" value="1"/>
</dbReference>
<dbReference type="GO" id="GO:0003887">
    <property type="term" value="F:DNA-directed DNA polymerase activity"/>
    <property type="evidence" value="ECO:0007669"/>
    <property type="project" value="UniProtKB-UniRule"/>
</dbReference>
<evidence type="ECO:0000256" key="6">
    <source>
        <dbReference type="ARBA" id="ARBA00022695"/>
    </source>
</evidence>
<evidence type="ECO:0000256" key="8">
    <source>
        <dbReference type="ARBA" id="ARBA00022932"/>
    </source>
</evidence>
<comment type="subcellular location">
    <subcellularLocation>
        <location evidence="1 10">Cytoplasm</location>
    </subcellularLocation>
</comment>
<feature type="domain" description="DNA polymerase III beta sliding clamp N-terminal" evidence="11">
    <location>
        <begin position="1"/>
        <end position="118"/>
    </location>
</feature>
<dbReference type="Pfam" id="PF02768">
    <property type="entry name" value="DNA_pol3_beta_3"/>
    <property type="match status" value="1"/>
</dbReference>
<evidence type="ECO:0000256" key="2">
    <source>
        <dbReference type="ARBA" id="ARBA00010752"/>
    </source>
</evidence>
<dbReference type="SMART" id="SM00480">
    <property type="entry name" value="POL3Bc"/>
    <property type="match status" value="1"/>
</dbReference>
<dbReference type="PANTHER" id="PTHR30478">
    <property type="entry name" value="DNA POLYMERASE III SUBUNIT BETA"/>
    <property type="match status" value="1"/>
</dbReference>
<name>A0A2K2EWE1_9CLOT</name>
<dbReference type="OrthoDB" id="8421503at2"/>
<comment type="subunit">
    <text evidence="10">Forms a ring-shaped head-to-tail homodimer around DNA.</text>
</comment>
<dbReference type="GO" id="GO:0009360">
    <property type="term" value="C:DNA polymerase III complex"/>
    <property type="evidence" value="ECO:0007669"/>
    <property type="project" value="InterPro"/>
</dbReference>
<evidence type="ECO:0000256" key="3">
    <source>
        <dbReference type="ARBA" id="ARBA00021035"/>
    </source>
</evidence>
<organism evidence="14 15">
    <name type="scientific">Clostridium thermosuccinogenes</name>
    <dbReference type="NCBI Taxonomy" id="84032"/>
    <lineage>
        <taxon>Bacteria</taxon>
        <taxon>Bacillati</taxon>
        <taxon>Bacillota</taxon>
        <taxon>Clostridia</taxon>
        <taxon>Eubacteriales</taxon>
        <taxon>Clostridiaceae</taxon>
        <taxon>Clostridium</taxon>
    </lineage>
</organism>
<dbReference type="SUPFAM" id="SSF55979">
    <property type="entry name" value="DNA clamp"/>
    <property type="match status" value="3"/>
</dbReference>
<keyword evidence="9" id="KW-0238">DNA-binding</keyword>
<dbReference type="GO" id="GO:0005737">
    <property type="term" value="C:cytoplasm"/>
    <property type="evidence" value="ECO:0007669"/>
    <property type="project" value="UniProtKB-SubCell"/>
</dbReference>
<keyword evidence="8 10" id="KW-0239">DNA-directed DNA polymerase</keyword>
<dbReference type="EMBL" id="NIOJ01000069">
    <property type="protein sequence ID" value="PNT95326.1"/>
    <property type="molecule type" value="Genomic_DNA"/>
</dbReference>
<evidence type="ECO:0000256" key="7">
    <source>
        <dbReference type="ARBA" id="ARBA00022705"/>
    </source>
</evidence>
<gene>
    <name evidence="14" type="ORF">CDQ84_17250</name>
</gene>
<dbReference type="Gene3D" id="3.70.10.10">
    <property type="match status" value="1"/>
</dbReference>
<keyword evidence="7 10" id="KW-0235">DNA replication</keyword>
<dbReference type="Pfam" id="PF00712">
    <property type="entry name" value="DNA_pol3_beta"/>
    <property type="match status" value="1"/>
</dbReference>
<dbReference type="AlphaFoldDB" id="A0A2K2EWE1"/>
<keyword evidence="5 10" id="KW-0808">Transferase</keyword>
<dbReference type="CDD" id="cd00140">
    <property type="entry name" value="beta_clamp"/>
    <property type="match status" value="1"/>
</dbReference>
<protein>
    <recommendedName>
        <fullName evidence="3 10">Beta sliding clamp</fullName>
    </recommendedName>
</protein>
<dbReference type="InterPro" id="IPR022634">
    <property type="entry name" value="DNA_polIII_beta_N"/>
</dbReference>
<keyword evidence="15" id="KW-1185">Reference proteome</keyword>
<feature type="domain" description="DNA polymerase III beta sliding clamp central" evidence="12">
    <location>
        <begin position="128"/>
        <end position="239"/>
    </location>
</feature>
<evidence type="ECO:0000313" key="15">
    <source>
        <dbReference type="Proteomes" id="UP000236151"/>
    </source>
</evidence>
<dbReference type="InterPro" id="IPR046938">
    <property type="entry name" value="DNA_clamp_sf"/>
</dbReference>
<proteinExistence type="inferred from homology"/>
<evidence type="ECO:0000256" key="4">
    <source>
        <dbReference type="ARBA" id="ARBA00022490"/>
    </source>
</evidence>
<dbReference type="Pfam" id="PF02767">
    <property type="entry name" value="DNA_pol3_beta_2"/>
    <property type="match status" value="1"/>
</dbReference>
<reference evidence="14 15" key="1">
    <citation type="submission" date="2017-06" db="EMBL/GenBank/DDBJ databases">
        <title>Investigating the central metabolism of Clostridium thermosuccinogenes.</title>
        <authorList>
            <person name="Koendjbiharie J.G."/>
            <person name="van Kranenburg R."/>
        </authorList>
    </citation>
    <scope>NUCLEOTIDE SEQUENCE [LARGE SCALE GENOMIC DNA]</scope>
    <source>
        <strain evidence="14 15">DSM 5806</strain>
    </source>
</reference>
<dbReference type="InterPro" id="IPR001001">
    <property type="entry name" value="DNA_polIII_beta"/>
</dbReference>
<dbReference type="GO" id="GO:0006271">
    <property type="term" value="P:DNA strand elongation involved in DNA replication"/>
    <property type="evidence" value="ECO:0007669"/>
    <property type="project" value="TreeGrafter"/>
</dbReference>
<comment type="similarity">
    <text evidence="2 10">Belongs to the beta sliding clamp family.</text>
</comment>
<sequence>MRVVCSKENLLEGISIVQKAVSSKTTLPILEGILLEATDKFKLTGNDLEIGIECLVESDIQRTGSIVLNSRMFGDIVRRLPDSEVLIDVKENNLVIIECENSHFELKGINASGFPAIPEISKENTFKISQKLLKDMIKQTLFAVSMDENRPILTGSLIECKDNVLSFVSIDGYRMALRSAASNGENLDFNVVVPGKTLGEIGKILQPVEDELTIYNSQNQIMFDMGNCRVVSRLLEGEYLNYRNLIPKDYETKIIVNTKDLLSSVERASLITMDEKKYSVKFKIDDEKMIISLNTDIGAVREELNIEMTGESMSISFNPRYFIDALKVIEEDTIEMRFTSNIGPCIIAPVDSNAFSYMILPVRTRND</sequence>
<feature type="domain" description="DNA polymerase III beta sliding clamp C-terminal" evidence="13">
    <location>
        <begin position="243"/>
        <end position="363"/>
    </location>
</feature>
<evidence type="ECO:0000259" key="13">
    <source>
        <dbReference type="Pfam" id="PF02768"/>
    </source>
</evidence>
<dbReference type="InterPro" id="IPR022637">
    <property type="entry name" value="DNA_polIII_beta_cen"/>
</dbReference>
<evidence type="ECO:0000313" key="14">
    <source>
        <dbReference type="EMBL" id="PNT95326.1"/>
    </source>
</evidence>
<evidence type="ECO:0000256" key="9">
    <source>
        <dbReference type="ARBA" id="ARBA00023125"/>
    </source>
</evidence>
<keyword evidence="6 10" id="KW-0548">Nucleotidyltransferase</keyword>
<evidence type="ECO:0000259" key="11">
    <source>
        <dbReference type="Pfam" id="PF00712"/>
    </source>
</evidence>
<evidence type="ECO:0000256" key="5">
    <source>
        <dbReference type="ARBA" id="ARBA00022679"/>
    </source>
</evidence>
<dbReference type="NCBIfam" id="TIGR00663">
    <property type="entry name" value="dnan"/>
    <property type="match status" value="1"/>
</dbReference>
<dbReference type="KEGG" id="cthd:CDO33_19780"/>
<keyword evidence="4 10" id="KW-0963">Cytoplasm</keyword>
<evidence type="ECO:0000256" key="10">
    <source>
        <dbReference type="PIRNR" id="PIRNR000804"/>
    </source>
</evidence>
<evidence type="ECO:0000256" key="1">
    <source>
        <dbReference type="ARBA" id="ARBA00004496"/>
    </source>
</evidence>
<dbReference type="Gene3D" id="3.10.150.10">
    <property type="entry name" value="DNA Polymerase III, subunit A, domain 2"/>
    <property type="match status" value="1"/>
</dbReference>
<evidence type="ECO:0000259" key="12">
    <source>
        <dbReference type="Pfam" id="PF02767"/>
    </source>
</evidence>
<dbReference type="GO" id="GO:0008408">
    <property type="term" value="F:3'-5' exonuclease activity"/>
    <property type="evidence" value="ECO:0007669"/>
    <property type="project" value="InterPro"/>
</dbReference>
<dbReference type="RefSeq" id="WP_103082987.1">
    <property type="nucleotide sequence ID" value="NZ_CP021850.1"/>
</dbReference>
<dbReference type="PANTHER" id="PTHR30478:SF0">
    <property type="entry name" value="BETA SLIDING CLAMP"/>
    <property type="match status" value="1"/>
</dbReference>
<comment type="function">
    <text evidence="10">Confers DNA tethering and processivity to DNA polymerases and other proteins. Acts as a clamp, forming a ring around DNA (a reaction catalyzed by the clamp-loading complex) which diffuses in an ATP-independent manner freely and bidirectionally along dsDNA. Initially characterized for its ability to contact the catalytic subunit of DNA polymerase III (Pol III), a complex, multichain enzyme responsible for most of the replicative synthesis in bacteria; Pol III exhibits 3'-5' exonuclease proofreading activity. The beta chain is required for initiation of replication as well as for processivity of DNA replication.</text>
</comment>
<comment type="caution">
    <text evidence="14">The sequence shown here is derived from an EMBL/GenBank/DDBJ whole genome shotgun (WGS) entry which is preliminary data.</text>
</comment>
<dbReference type="GO" id="GO:0003677">
    <property type="term" value="F:DNA binding"/>
    <property type="evidence" value="ECO:0007669"/>
    <property type="project" value="UniProtKB-UniRule"/>
</dbReference>
<dbReference type="InterPro" id="IPR022635">
    <property type="entry name" value="DNA_polIII_beta_C"/>
</dbReference>
<dbReference type="Proteomes" id="UP000236151">
    <property type="component" value="Unassembled WGS sequence"/>
</dbReference>